<organism evidence="2 3">
    <name type="scientific">Eruca vesicaria subsp. sativa</name>
    <name type="common">Garden rocket</name>
    <name type="synonym">Eruca sativa</name>
    <dbReference type="NCBI Taxonomy" id="29727"/>
    <lineage>
        <taxon>Eukaryota</taxon>
        <taxon>Viridiplantae</taxon>
        <taxon>Streptophyta</taxon>
        <taxon>Embryophyta</taxon>
        <taxon>Tracheophyta</taxon>
        <taxon>Spermatophyta</taxon>
        <taxon>Magnoliopsida</taxon>
        <taxon>eudicotyledons</taxon>
        <taxon>Gunneridae</taxon>
        <taxon>Pentapetalae</taxon>
        <taxon>rosids</taxon>
        <taxon>malvids</taxon>
        <taxon>Brassicales</taxon>
        <taxon>Brassicaceae</taxon>
        <taxon>Brassiceae</taxon>
        <taxon>Eruca</taxon>
    </lineage>
</organism>
<dbReference type="SMART" id="SM00452">
    <property type="entry name" value="STI"/>
    <property type="match status" value="1"/>
</dbReference>
<keyword evidence="3" id="KW-1185">Reference proteome</keyword>
<evidence type="ECO:0000313" key="3">
    <source>
        <dbReference type="Proteomes" id="UP001642260"/>
    </source>
</evidence>
<dbReference type="SUPFAM" id="SSF50386">
    <property type="entry name" value="STI-like"/>
    <property type="match status" value="1"/>
</dbReference>
<dbReference type="EMBL" id="CAKOAT010056600">
    <property type="protein sequence ID" value="CAH8302398.1"/>
    <property type="molecule type" value="Genomic_DNA"/>
</dbReference>
<feature type="signal peptide" evidence="1">
    <location>
        <begin position="1"/>
        <end position="24"/>
    </location>
</feature>
<evidence type="ECO:0000313" key="2">
    <source>
        <dbReference type="EMBL" id="CAH8302398.1"/>
    </source>
</evidence>
<protein>
    <submittedName>
        <fullName evidence="2">Uncharacterized protein</fullName>
    </submittedName>
</protein>
<dbReference type="PANTHER" id="PTHR33107">
    <property type="entry name" value="KUNITZ TRYPSIN INHIBITOR 2"/>
    <property type="match status" value="1"/>
</dbReference>
<sequence>MKKPSMISALITLILAAAVCTTYGEPVKDTAGNPVRVGEKYFITPVNTGGGLVPHHHSNFPFCPLGIAVIPYPPGLAVSFTYPFSLPVIVATSSFVNIEFRSDNWPDCNEFSKFWQVDNTSSSSKEPAIIIGAENRGFKIEKAGEEAGENTYKLTTLTGTVGAIPRTSIREAQLVLTNDDAKTLLVQFNKFHDATTVTTSTSPVEKLLPKMFPFY</sequence>
<gene>
    <name evidence="2" type="ORF">ERUC_LOCUS3191</name>
</gene>
<feature type="chain" id="PRO_5044824992" evidence="1">
    <location>
        <begin position="25"/>
        <end position="215"/>
    </location>
</feature>
<dbReference type="InterPro" id="IPR011065">
    <property type="entry name" value="Kunitz_inhibitor_STI-like_sf"/>
</dbReference>
<proteinExistence type="predicted"/>
<dbReference type="InterPro" id="IPR002160">
    <property type="entry name" value="Prot_inh_Kunz-lg"/>
</dbReference>
<dbReference type="AlphaFoldDB" id="A0ABC8IVX4"/>
<dbReference type="PANTHER" id="PTHR33107:SF89">
    <property type="entry name" value="KUNITZ TRYPSIN INHIBITOR 2"/>
    <property type="match status" value="1"/>
</dbReference>
<accession>A0ABC8IVX4</accession>
<comment type="caution">
    <text evidence="2">The sequence shown here is derived from an EMBL/GenBank/DDBJ whole genome shotgun (WGS) entry which is preliminary data.</text>
</comment>
<dbReference type="Pfam" id="PF00197">
    <property type="entry name" value="Kunitz_legume"/>
    <property type="match status" value="1"/>
</dbReference>
<evidence type="ECO:0000256" key="1">
    <source>
        <dbReference type="SAM" id="SignalP"/>
    </source>
</evidence>
<dbReference type="Proteomes" id="UP001642260">
    <property type="component" value="Unassembled WGS sequence"/>
</dbReference>
<keyword evidence="1" id="KW-0732">Signal</keyword>
<dbReference type="Gene3D" id="2.80.10.50">
    <property type="match status" value="1"/>
</dbReference>
<name>A0ABC8IVX4_ERUVS</name>
<reference evidence="2 3" key="1">
    <citation type="submission" date="2022-03" db="EMBL/GenBank/DDBJ databases">
        <authorList>
            <person name="Macdonald S."/>
            <person name="Ahmed S."/>
            <person name="Newling K."/>
        </authorList>
    </citation>
    <scope>NUCLEOTIDE SEQUENCE [LARGE SCALE GENOMIC DNA]</scope>
</reference>